<gene>
    <name evidence="1" type="ordered locus">PPA0255</name>
</gene>
<dbReference type="EMBL" id="AE017283">
    <property type="protein sequence ID" value="AAT82014.1"/>
    <property type="molecule type" value="Genomic_DNA"/>
</dbReference>
<name>Q6AB52_CUTAK</name>
<protein>
    <recommendedName>
        <fullName evidence="3">Site-specific DNA-methyltransferase</fullName>
    </recommendedName>
</protein>
<evidence type="ECO:0000313" key="1">
    <source>
        <dbReference type="EMBL" id="AAT82014.1"/>
    </source>
</evidence>
<dbReference type="KEGG" id="pac:PPA0255"/>
<proteinExistence type="predicted"/>
<dbReference type="EnsemblBacteria" id="AAT82014">
    <property type="protein sequence ID" value="AAT82014"/>
    <property type="gene ID" value="PPA0255"/>
</dbReference>
<reference evidence="1 2" key="1">
    <citation type="journal article" date="2004" name="Science">
        <title>The complete genome sequence of Propionibacterium acnes, a commensal of human skin.</title>
        <authorList>
            <person name="Bruggemann H."/>
            <person name="Henne A."/>
            <person name="Hoster F."/>
            <person name="Liesegang H."/>
            <person name="Wiezer A."/>
            <person name="Strittmatter A."/>
            <person name="Hujer S."/>
            <person name="Durre P."/>
            <person name="Gottschalk G."/>
        </authorList>
    </citation>
    <scope>NUCLEOTIDE SEQUENCE [LARGE SCALE GENOMIC DNA]</scope>
    <source>
        <strain evidence="2">DSM 16379 / KPA171202</strain>
    </source>
</reference>
<dbReference type="InterPro" id="IPR029063">
    <property type="entry name" value="SAM-dependent_MTases_sf"/>
</dbReference>
<dbReference type="SUPFAM" id="SSF53335">
    <property type="entry name" value="S-adenosyl-L-methionine-dependent methyltransferases"/>
    <property type="match status" value="1"/>
</dbReference>
<dbReference type="HOGENOM" id="CLU_070253_0_0_11"/>
<accession>Q6AB52</accession>
<sequence>MPNAVHDTMSPMSESLVLLAPAANHVYAGQAGRLCAAELSLTCPNATSVAPVTVAGVEYLSIHSEDPLPPADLAAVARSSAALACFEYRGDLLAPLELPQVDVVDEDLVTIPKYRGKTNEQFTRLLLNLTLASLEGRCATRRDEGQRLAILDPLAGRGTTLECAWRAGHNGFGVEQDAKAVEALAAHVTTWLRRKHLKHSCATHPVRRDGRSLGKRFDAEVRLPKTEPLAMGVFTGDAADSAVLWGRKTFDAVVTDAPYGVVHGSHSGASRRRSPTDLLREAIPVWAGQLRHGGALGMSWNTLGLSREHLVTILSAAGLTPLDDDLWHQFSHRVDSSIHRDLIVAVKP</sequence>
<dbReference type="eggNOG" id="COG0863">
    <property type="taxonomic scope" value="Bacteria"/>
</dbReference>
<dbReference type="Proteomes" id="UP000000603">
    <property type="component" value="Chromosome"/>
</dbReference>
<organism evidence="1 2">
    <name type="scientific">Cutibacterium acnes (strain DSM 16379 / KPA171202)</name>
    <name type="common">Propionibacterium acnes</name>
    <dbReference type="NCBI Taxonomy" id="267747"/>
    <lineage>
        <taxon>Bacteria</taxon>
        <taxon>Bacillati</taxon>
        <taxon>Actinomycetota</taxon>
        <taxon>Actinomycetes</taxon>
        <taxon>Propionibacteriales</taxon>
        <taxon>Propionibacteriaceae</taxon>
        <taxon>Cutibacterium</taxon>
    </lineage>
</organism>
<dbReference type="AlphaFoldDB" id="Q6AB52"/>
<dbReference type="Gene3D" id="3.40.50.150">
    <property type="entry name" value="Vaccinia Virus protein VP39"/>
    <property type="match status" value="1"/>
</dbReference>
<evidence type="ECO:0000313" key="2">
    <source>
        <dbReference type="Proteomes" id="UP000000603"/>
    </source>
</evidence>
<evidence type="ECO:0008006" key="3">
    <source>
        <dbReference type="Google" id="ProtNLM"/>
    </source>
</evidence>